<name>A0A2R6AW69_9ARCH</name>
<dbReference type="HAMAP" id="MF_00312">
    <property type="entry name" value="ATP_synth_F_arch"/>
    <property type="match status" value="1"/>
</dbReference>
<dbReference type="InterPro" id="IPR036906">
    <property type="entry name" value="ATPase_V1_fsu_sf"/>
</dbReference>
<dbReference type="InterPro" id="IPR008218">
    <property type="entry name" value="ATPase_V1-cplx_f_g_su"/>
</dbReference>
<keyword evidence="2 4" id="KW-0813">Transport</keyword>
<evidence type="ECO:0000256" key="1">
    <source>
        <dbReference type="ARBA" id="ARBA00010148"/>
    </source>
</evidence>
<dbReference type="AlphaFoldDB" id="A0A2R6AW69"/>
<dbReference type="Gene3D" id="3.40.50.10580">
    <property type="entry name" value="ATPase, V1 complex, subunit F"/>
    <property type="match status" value="1"/>
</dbReference>
<dbReference type="GO" id="GO:0005886">
    <property type="term" value="C:plasma membrane"/>
    <property type="evidence" value="ECO:0007669"/>
    <property type="project" value="UniProtKB-SubCell"/>
</dbReference>
<proteinExistence type="inferred from homology"/>
<dbReference type="InterPro" id="IPR022944">
    <property type="entry name" value="ATPase_V1-cplx_fsu_bac/arc"/>
</dbReference>
<accession>A0A2R6AW69</accession>
<keyword evidence="4" id="KW-0066">ATP synthesis</keyword>
<dbReference type="Pfam" id="PF01990">
    <property type="entry name" value="ATP-synt_F"/>
    <property type="match status" value="1"/>
</dbReference>
<comment type="subunit">
    <text evidence="4">Has multiple subunits with at least A(3), B(3), C, D, E, F, H, I and proteolipid K(x).</text>
</comment>
<dbReference type="GO" id="GO:0042777">
    <property type="term" value="P:proton motive force-driven plasma membrane ATP synthesis"/>
    <property type="evidence" value="ECO:0007669"/>
    <property type="project" value="UniProtKB-UniRule"/>
</dbReference>
<sequence>MSSKKGVVTGKIAVVGERELVLGYRLLGVEDTFTPSGQPEAIKLLNELTGSDKYSLIVLSSAVSSMLPQTLKEKLEASTFPLVVFMPNPQSESGDEPLAELAKRVLGVDLKAG</sequence>
<gene>
    <name evidence="4" type="primary">atpF</name>
    <name evidence="5" type="ORF">B9Q03_06405</name>
</gene>
<comment type="caution">
    <text evidence="5">The sequence shown here is derived from an EMBL/GenBank/DDBJ whole genome shotgun (WGS) entry which is preliminary data.</text>
</comment>
<dbReference type="SUPFAM" id="SSF159468">
    <property type="entry name" value="AtpF-like"/>
    <property type="match status" value="1"/>
</dbReference>
<dbReference type="GO" id="GO:0005524">
    <property type="term" value="F:ATP binding"/>
    <property type="evidence" value="ECO:0007669"/>
    <property type="project" value="UniProtKB-UniRule"/>
</dbReference>
<keyword evidence="4" id="KW-0472">Membrane</keyword>
<keyword evidence="4" id="KW-0375">Hydrogen ion transport</keyword>
<comment type="similarity">
    <text evidence="1 4">Belongs to the V-ATPase F subunit family.</text>
</comment>
<organism evidence="5 6">
    <name type="scientific">Candidatus Marsarchaeota G2 archaeon OSP_D</name>
    <dbReference type="NCBI Taxonomy" id="1978157"/>
    <lineage>
        <taxon>Archaea</taxon>
        <taxon>Candidatus Marsarchaeota</taxon>
        <taxon>Candidatus Marsarchaeota group 2</taxon>
    </lineage>
</organism>
<keyword evidence="4" id="KW-1003">Cell membrane</keyword>
<dbReference type="Proteomes" id="UP000240322">
    <property type="component" value="Unassembled WGS sequence"/>
</dbReference>
<evidence type="ECO:0000313" key="6">
    <source>
        <dbReference type="Proteomes" id="UP000240322"/>
    </source>
</evidence>
<protein>
    <recommendedName>
        <fullName evidence="4">A-type ATP synthase subunit F</fullName>
    </recommendedName>
</protein>
<keyword evidence="3 4" id="KW-0406">Ion transport</keyword>
<evidence type="ECO:0000256" key="3">
    <source>
        <dbReference type="ARBA" id="ARBA00023065"/>
    </source>
</evidence>
<reference evidence="5 6" key="1">
    <citation type="submission" date="2017-04" db="EMBL/GenBank/DDBJ databases">
        <title>Novel microbial lineages endemic to geothermal iron-oxide mats fill important gaps in the evolutionary history of Archaea.</title>
        <authorList>
            <person name="Jay Z.J."/>
            <person name="Beam J.P."/>
            <person name="Dlakic M."/>
            <person name="Rusch D.B."/>
            <person name="Kozubal M.A."/>
            <person name="Inskeep W.P."/>
        </authorList>
    </citation>
    <scope>NUCLEOTIDE SEQUENCE [LARGE SCALE GENOMIC DNA]</scope>
    <source>
        <strain evidence="5">OSP_D</strain>
    </source>
</reference>
<dbReference type="GO" id="GO:0046961">
    <property type="term" value="F:proton-transporting ATPase activity, rotational mechanism"/>
    <property type="evidence" value="ECO:0007669"/>
    <property type="project" value="InterPro"/>
</dbReference>
<comment type="function">
    <text evidence="4">Component of the A-type ATP synthase that produces ATP from ADP in the presence of a proton gradient across the membrane.</text>
</comment>
<evidence type="ECO:0000256" key="2">
    <source>
        <dbReference type="ARBA" id="ARBA00022448"/>
    </source>
</evidence>
<comment type="subcellular location">
    <subcellularLocation>
        <location evidence="4">Cell membrane</location>
        <topology evidence="4">Peripheral membrane protein</topology>
    </subcellularLocation>
</comment>
<evidence type="ECO:0000313" key="5">
    <source>
        <dbReference type="EMBL" id="PSN90624.1"/>
    </source>
</evidence>
<dbReference type="GO" id="GO:0046933">
    <property type="term" value="F:proton-transporting ATP synthase activity, rotational mechanism"/>
    <property type="evidence" value="ECO:0007669"/>
    <property type="project" value="UniProtKB-UniRule"/>
</dbReference>
<evidence type="ECO:0000256" key="4">
    <source>
        <dbReference type="HAMAP-Rule" id="MF_00312"/>
    </source>
</evidence>
<dbReference type="EMBL" id="NEXE01000053">
    <property type="protein sequence ID" value="PSN90624.1"/>
    <property type="molecule type" value="Genomic_DNA"/>
</dbReference>